<dbReference type="PANTHER" id="PTHR47186">
    <property type="entry name" value="LEUCINE-RICH REPEAT-CONTAINING PROTEIN 57"/>
    <property type="match status" value="1"/>
</dbReference>
<dbReference type="PANTHER" id="PTHR47186:SF42">
    <property type="entry name" value="DISEASE RESISTANCE RPP13-LIKE PROTEIN 1"/>
    <property type="match status" value="1"/>
</dbReference>
<dbReference type="SUPFAM" id="SSF52058">
    <property type="entry name" value="L domain-like"/>
    <property type="match status" value="1"/>
</dbReference>
<dbReference type="Proteomes" id="UP000288805">
    <property type="component" value="Unassembled WGS sequence"/>
</dbReference>
<dbReference type="InterPro" id="IPR032675">
    <property type="entry name" value="LRR_dom_sf"/>
</dbReference>
<name>A0A438C6Q9_VITVI</name>
<evidence type="ECO:0000313" key="2">
    <source>
        <dbReference type="Proteomes" id="UP000288805"/>
    </source>
</evidence>
<sequence>MGKLINLRHLQNCGALDLKGLPKGIARLNSLQTLEEFVVSSDGDAECKIGDLRNLNNLRGELEIRGLRKVEDAKEDGPRVVAEALHPHPNLKSLCIGWLSVSASVGELPVLEKLK</sequence>
<organism evidence="1 2">
    <name type="scientific">Vitis vinifera</name>
    <name type="common">Grape</name>
    <dbReference type="NCBI Taxonomy" id="29760"/>
    <lineage>
        <taxon>Eukaryota</taxon>
        <taxon>Viridiplantae</taxon>
        <taxon>Streptophyta</taxon>
        <taxon>Embryophyta</taxon>
        <taxon>Tracheophyta</taxon>
        <taxon>Spermatophyta</taxon>
        <taxon>Magnoliopsida</taxon>
        <taxon>eudicotyledons</taxon>
        <taxon>Gunneridae</taxon>
        <taxon>Pentapetalae</taxon>
        <taxon>rosids</taxon>
        <taxon>Vitales</taxon>
        <taxon>Vitaceae</taxon>
        <taxon>Viteae</taxon>
        <taxon>Vitis</taxon>
    </lineage>
</organism>
<dbReference type="EMBL" id="QGNW01002507">
    <property type="protein sequence ID" value="RVW18937.1"/>
    <property type="molecule type" value="Genomic_DNA"/>
</dbReference>
<accession>A0A438C6Q9</accession>
<comment type="caution">
    <text evidence="1">The sequence shown here is derived from an EMBL/GenBank/DDBJ whole genome shotgun (WGS) entry which is preliminary data.</text>
</comment>
<protein>
    <submittedName>
        <fullName evidence="1">Uncharacterized protein</fullName>
    </submittedName>
</protein>
<evidence type="ECO:0000313" key="1">
    <source>
        <dbReference type="EMBL" id="RVW18937.1"/>
    </source>
</evidence>
<proteinExistence type="predicted"/>
<dbReference type="AlphaFoldDB" id="A0A438C6Q9"/>
<gene>
    <name evidence="1" type="ORF">CK203_102484</name>
</gene>
<dbReference type="Gene3D" id="3.80.10.10">
    <property type="entry name" value="Ribonuclease Inhibitor"/>
    <property type="match status" value="1"/>
</dbReference>
<reference evidence="1 2" key="1">
    <citation type="journal article" date="2018" name="PLoS Genet.">
        <title>Population sequencing reveals clonal diversity and ancestral inbreeding in the grapevine cultivar Chardonnay.</title>
        <authorList>
            <person name="Roach M.J."/>
            <person name="Johnson D.L."/>
            <person name="Bohlmann J."/>
            <person name="van Vuuren H.J."/>
            <person name="Jones S.J."/>
            <person name="Pretorius I.S."/>
            <person name="Schmidt S.A."/>
            <person name="Borneman A.R."/>
        </authorList>
    </citation>
    <scope>NUCLEOTIDE SEQUENCE [LARGE SCALE GENOMIC DNA]</scope>
    <source>
        <strain evidence="2">cv. Chardonnay</strain>
        <tissue evidence="1">Leaf</tissue>
    </source>
</reference>